<dbReference type="EMBL" id="NCVI01000020">
    <property type="protein sequence ID" value="ORO98085.1"/>
    <property type="molecule type" value="Genomic_DNA"/>
</dbReference>
<reference evidence="1 2" key="1">
    <citation type="journal article" date="2016" name="Eur. J. Clin. Microbiol. Infect. Dis.">
        <title>Whole genome sequencing as a tool for phylogenetic analysis of clinical strains of Mitis group streptococci.</title>
        <authorList>
            <person name="Rasmussen L.H."/>
            <person name="Dargis R."/>
            <person name="Hojholt K."/>
            <person name="Christensen J.J."/>
            <person name="Skovgaard O."/>
            <person name="Justesen U.S."/>
            <person name="Rosenvinge F.S."/>
            <person name="Moser C."/>
            <person name="Lukjancenko O."/>
            <person name="Rasmussen S."/>
            <person name="Nielsen X.C."/>
        </authorList>
    </citation>
    <scope>NUCLEOTIDE SEQUENCE [LARGE SCALE GENOMIC DNA]</scope>
    <source>
        <strain evidence="1 2">RH_17024_08</strain>
    </source>
</reference>
<name>A0A1X1KF86_STRMT</name>
<dbReference type="RefSeq" id="WP_084950637.1">
    <property type="nucleotide sequence ID" value="NZ_CAMIAG010000002.1"/>
</dbReference>
<sequence length="320" mass="37893">MIVYTHKDFSEQIDLLKSRNMKFSSDDSKKKAIEKLSMISYYKIKEFARPYAKTTRKDGEKIIDYQQTPFEVISTRYYQDKKLRLHLLSAIEDIEVSLKTQVAFVLGSGSLGAYKYLNFKKWCNNKKYCSYYLKHRQKKFKSALSRELERNKSPEIIEKLKNSKEEFPPIWLAINILTFGEVVNLLELMSKRNLRFISTFYGCSDEELISWMKCINLVRNMCAHNSNLIDMKLKTTPIIREEWKELLFELKEGVYSNRVALPIIVIKYMIDAVDPKYRFGTIFNAFEKLIRNNDMQAKYYGLKNVEVINILRKESLYTKI</sequence>
<evidence type="ECO:0000313" key="1">
    <source>
        <dbReference type="EMBL" id="ORO98085.1"/>
    </source>
</evidence>
<dbReference type="InterPro" id="IPR017034">
    <property type="entry name" value="Abi_system_AbiD/AbiF"/>
</dbReference>
<gene>
    <name evidence="1" type="ORF">B7697_05015</name>
</gene>
<dbReference type="PIRSF" id="PIRSF034934">
    <property type="entry name" value="AbiF_AbiD"/>
    <property type="match status" value="1"/>
</dbReference>
<dbReference type="InterPro" id="IPR011664">
    <property type="entry name" value="Abi_system_AbiD/AbiF-like"/>
</dbReference>
<protein>
    <submittedName>
        <fullName evidence="1">Abortive phage resistance protein</fullName>
    </submittedName>
</protein>
<dbReference type="Proteomes" id="UP000193102">
    <property type="component" value="Unassembled WGS sequence"/>
</dbReference>
<accession>A0A1X1KF86</accession>
<evidence type="ECO:0000313" key="2">
    <source>
        <dbReference type="Proteomes" id="UP000193102"/>
    </source>
</evidence>
<comment type="caution">
    <text evidence="1">The sequence shown here is derived from an EMBL/GenBank/DDBJ whole genome shotgun (WGS) entry which is preliminary data.</text>
</comment>
<dbReference type="Pfam" id="PF07751">
    <property type="entry name" value="Abi_2"/>
    <property type="match status" value="1"/>
</dbReference>
<dbReference type="AlphaFoldDB" id="A0A1X1KF86"/>
<organism evidence="1 2">
    <name type="scientific">Streptococcus mitis</name>
    <dbReference type="NCBI Taxonomy" id="28037"/>
    <lineage>
        <taxon>Bacteria</taxon>
        <taxon>Bacillati</taxon>
        <taxon>Bacillota</taxon>
        <taxon>Bacilli</taxon>
        <taxon>Lactobacillales</taxon>
        <taxon>Streptococcaceae</taxon>
        <taxon>Streptococcus</taxon>
        <taxon>Streptococcus mitis group</taxon>
    </lineage>
</organism>
<proteinExistence type="predicted"/>